<evidence type="ECO:0000256" key="3">
    <source>
        <dbReference type="ARBA" id="ARBA00022927"/>
    </source>
</evidence>
<reference evidence="7 8" key="1">
    <citation type="submission" date="2018-06" db="EMBL/GenBank/DDBJ databases">
        <title>Comparative genomics reveals the genomic features of Rhizophagus irregularis, R. cerebriforme, R. diaphanum and Gigaspora rosea, and their symbiotic lifestyle signature.</title>
        <authorList>
            <person name="Morin E."/>
            <person name="San Clemente H."/>
            <person name="Chen E.C.H."/>
            <person name="De La Providencia I."/>
            <person name="Hainaut M."/>
            <person name="Kuo A."/>
            <person name="Kohler A."/>
            <person name="Murat C."/>
            <person name="Tang N."/>
            <person name="Roy S."/>
            <person name="Loubradou J."/>
            <person name="Henrissat B."/>
            <person name="Grigoriev I.V."/>
            <person name="Corradi N."/>
            <person name="Roux C."/>
            <person name="Martin F.M."/>
        </authorList>
    </citation>
    <scope>NUCLEOTIDE SEQUENCE [LARGE SCALE GENOMIC DNA]</scope>
    <source>
        <strain evidence="7 8">DAOM 227022</strain>
    </source>
</reference>
<dbReference type="PANTHER" id="PTHR23316">
    <property type="entry name" value="IMPORTIN ALPHA"/>
    <property type="match status" value="1"/>
</dbReference>
<dbReference type="Proteomes" id="UP000265703">
    <property type="component" value="Unassembled WGS sequence"/>
</dbReference>
<dbReference type="InterPro" id="IPR036975">
    <property type="entry name" value="Importin-a_IBB_sf"/>
</dbReference>
<feature type="domain" description="IBB" evidence="6">
    <location>
        <begin position="1"/>
        <end position="55"/>
    </location>
</feature>
<dbReference type="GO" id="GO:0061608">
    <property type="term" value="F:nuclear import signal receptor activity"/>
    <property type="evidence" value="ECO:0007669"/>
    <property type="project" value="InterPro"/>
</dbReference>
<accession>A0A397TL58</accession>
<dbReference type="SUPFAM" id="SSF48371">
    <property type="entry name" value="ARM repeat"/>
    <property type="match status" value="1"/>
</dbReference>
<dbReference type="STRING" id="658196.A0A397TL58"/>
<evidence type="ECO:0000256" key="4">
    <source>
        <dbReference type="PROSITE-ProRule" id="PRU00259"/>
    </source>
</evidence>
<keyword evidence="2 5" id="KW-0813">Transport</keyword>
<gene>
    <name evidence="7" type="ORF">C1645_748198</name>
</gene>
<keyword evidence="8" id="KW-1185">Reference proteome</keyword>
<dbReference type="InterPro" id="IPR002652">
    <property type="entry name" value="Importin-a_IBB"/>
</dbReference>
<name>A0A397TL58_9GLOM</name>
<comment type="similarity">
    <text evidence="1">Belongs to the importin alpha family.</text>
</comment>
<proteinExistence type="inferred from homology"/>
<dbReference type="PROSITE" id="PS50176">
    <property type="entry name" value="ARM_REPEAT"/>
    <property type="match status" value="1"/>
</dbReference>
<dbReference type="Gene3D" id="1.20.5.690">
    <property type="entry name" value="Importin-alpha, importin-beta-binding domain"/>
    <property type="match status" value="1"/>
</dbReference>
<comment type="caution">
    <text evidence="7">The sequence shown here is derived from an EMBL/GenBank/DDBJ whole genome shotgun (WGS) entry which is preliminary data.</text>
</comment>
<dbReference type="Pfam" id="PF00514">
    <property type="entry name" value="Arm"/>
    <property type="match status" value="3"/>
</dbReference>
<dbReference type="EMBL" id="QKYT01000008">
    <property type="protein sequence ID" value="RIA98973.1"/>
    <property type="molecule type" value="Genomic_DNA"/>
</dbReference>
<evidence type="ECO:0000259" key="6">
    <source>
        <dbReference type="PROSITE" id="PS51214"/>
    </source>
</evidence>
<dbReference type="OrthoDB" id="3197624at2759"/>
<evidence type="ECO:0000256" key="1">
    <source>
        <dbReference type="ARBA" id="ARBA00010394"/>
    </source>
</evidence>
<dbReference type="Pfam" id="PF01749">
    <property type="entry name" value="IBB"/>
    <property type="match status" value="1"/>
</dbReference>
<dbReference type="Gene3D" id="1.25.10.10">
    <property type="entry name" value="Leucine-rich Repeat Variant"/>
    <property type="match status" value="1"/>
</dbReference>
<dbReference type="SMART" id="SM00185">
    <property type="entry name" value="ARM"/>
    <property type="match status" value="6"/>
</dbReference>
<evidence type="ECO:0000313" key="8">
    <source>
        <dbReference type="Proteomes" id="UP000265703"/>
    </source>
</evidence>
<sequence length="394" mass="45329">MQTQTQRRKSFKTNRLFDVDQLFQNRQKQNVEIRRQLREEIISKHRNLSSSHKEKSFSNEPKLIVRNLKIENLSEMAQGIYSNHVEKQLISMKKFRKLLAEERVPPIQQIIDTGVIPKFVEFLQSKNQLLKIESSWALTNILAGNIEHIKVVIDSGALPIFVQLLQNENSTDQIKEHAIWAIGNISSDEMFCEMVFCSGALKSLLNILNQLEENSTLIPTLARTICNLCRVKVSEEEWYCLTIALSRMIYSNDDDVLYSTCWALSYLSNYDIDYIQRNQSIINTGICPRLVELMIHKNFNIQIPVLKCIKNISTGSHDQIQVILHCETLRILRDLLVSTKCCIRKEACLIVSTIATRSVNQIQEIVDAGIIPLLINLIRNSDSKTKKEAIWAIC</sequence>
<evidence type="ECO:0000256" key="2">
    <source>
        <dbReference type="ARBA" id="ARBA00022448"/>
    </source>
</evidence>
<dbReference type="InterPro" id="IPR011989">
    <property type="entry name" value="ARM-like"/>
</dbReference>
<keyword evidence="3" id="KW-0653">Protein transport</keyword>
<dbReference type="AlphaFoldDB" id="A0A397TL58"/>
<dbReference type="InterPro" id="IPR000225">
    <property type="entry name" value="Armadillo"/>
</dbReference>
<evidence type="ECO:0000256" key="5">
    <source>
        <dbReference type="PROSITE-ProRule" id="PRU00561"/>
    </source>
</evidence>
<dbReference type="GO" id="GO:0006606">
    <property type="term" value="P:protein import into nucleus"/>
    <property type="evidence" value="ECO:0007669"/>
    <property type="project" value="InterPro"/>
</dbReference>
<feature type="repeat" description="ARM" evidence="4">
    <location>
        <begin position="156"/>
        <end position="200"/>
    </location>
</feature>
<organism evidence="7 8">
    <name type="scientific">Glomus cerebriforme</name>
    <dbReference type="NCBI Taxonomy" id="658196"/>
    <lineage>
        <taxon>Eukaryota</taxon>
        <taxon>Fungi</taxon>
        <taxon>Fungi incertae sedis</taxon>
        <taxon>Mucoromycota</taxon>
        <taxon>Glomeromycotina</taxon>
        <taxon>Glomeromycetes</taxon>
        <taxon>Glomerales</taxon>
        <taxon>Glomeraceae</taxon>
        <taxon>Glomus</taxon>
    </lineage>
</organism>
<evidence type="ECO:0000313" key="7">
    <source>
        <dbReference type="EMBL" id="RIA98973.1"/>
    </source>
</evidence>
<feature type="non-terminal residue" evidence="7">
    <location>
        <position position="394"/>
    </location>
</feature>
<dbReference type="InterPro" id="IPR016024">
    <property type="entry name" value="ARM-type_fold"/>
</dbReference>
<dbReference type="PROSITE" id="PS51214">
    <property type="entry name" value="IBB"/>
    <property type="match status" value="1"/>
</dbReference>
<protein>
    <submittedName>
        <fullName evidence="7">Armadillo-type protein</fullName>
    </submittedName>
</protein>